<name>A0A0K8TLZ0_TABBR</name>
<dbReference type="InterPro" id="IPR041611">
    <property type="entry name" value="SKICH"/>
</dbReference>
<dbReference type="InterPro" id="IPR046985">
    <property type="entry name" value="IP5"/>
</dbReference>
<dbReference type="GO" id="GO:0004439">
    <property type="term" value="F:phosphatidylinositol-4,5-bisphosphate 5-phosphatase activity"/>
    <property type="evidence" value="ECO:0007669"/>
    <property type="project" value="TreeGrafter"/>
</dbReference>
<dbReference type="FunFam" id="3.60.10.10:FF:000060">
    <property type="entry name" value="Uncharacterized protein, isoform C"/>
    <property type="match status" value="1"/>
</dbReference>
<dbReference type="Pfam" id="PF17751">
    <property type="entry name" value="SKICH"/>
    <property type="match status" value="1"/>
</dbReference>
<dbReference type="AlphaFoldDB" id="A0A0K8TLZ0"/>
<dbReference type="GO" id="GO:0005737">
    <property type="term" value="C:cytoplasm"/>
    <property type="evidence" value="ECO:0007669"/>
    <property type="project" value="TreeGrafter"/>
</dbReference>
<dbReference type="GO" id="GO:0005886">
    <property type="term" value="C:plasma membrane"/>
    <property type="evidence" value="ECO:0007669"/>
    <property type="project" value="TreeGrafter"/>
</dbReference>
<protein>
    <submittedName>
        <fullName evidence="3">Putative skeletal muscle/kidney enriched inositol 5-phosphatase</fullName>
    </submittedName>
</protein>
<evidence type="ECO:0000256" key="1">
    <source>
        <dbReference type="ARBA" id="ARBA00005910"/>
    </source>
</evidence>
<dbReference type="SUPFAM" id="SSF56219">
    <property type="entry name" value="DNase I-like"/>
    <property type="match status" value="1"/>
</dbReference>
<comment type="similarity">
    <text evidence="1">Belongs to the inositol 1,4,5-trisphosphate 5-phosphatase type II family.</text>
</comment>
<evidence type="ECO:0000313" key="3">
    <source>
        <dbReference type="EMBL" id="JAI14950.1"/>
    </source>
</evidence>
<dbReference type="Gene3D" id="3.60.10.10">
    <property type="entry name" value="Endonuclease/exonuclease/phosphatase"/>
    <property type="match status" value="1"/>
</dbReference>
<dbReference type="GO" id="GO:0001726">
    <property type="term" value="C:ruffle"/>
    <property type="evidence" value="ECO:0007669"/>
    <property type="project" value="TreeGrafter"/>
</dbReference>
<dbReference type="SMART" id="SM00128">
    <property type="entry name" value="IPPc"/>
    <property type="match status" value="1"/>
</dbReference>
<organism evidence="3">
    <name type="scientific">Tabanus bromius</name>
    <name type="common">Band-eyed brown horse fly</name>
    <dbReference type="NCBI Taxonomy" id="304241"/>
    <lineage>
        <taxon>Eukaryota</taxon>
        <taxon>Metazoa</taxon>
        <taxon>Ecdysozoa</taxon>
        <taxon>Arthropoda</taxon>
        <taxon>Hexapoda</taxon>
        <taxon>Insecta</taxon>
        <taxon>Pterygota</taxon>
        <taxon>Neoptera</taxon>
        <taxon>Endopterygota</taxon>
        <taxon>Diptera</taxon>
        <taxon>Brachycera</taxon>
        <taxon>Tabanomorpha</taxon>
        <taxon>Tabanoidea</taxon>
        <taxon>Tabanidae</taxon>
        <taxon>Tabanus</taxon>
    </lineage>
</organism>
<reference evidence="3" key="1">
    <citation type="journal article" date="2015" name="Insect Biochem. Mol. Biol.">
        <title>An insight into the sialome of the horse fly, Tabanus bromius.</title>
        <authorList>
            <person name="Ribeiro J.M."/>
            <person name="Kazimirova M."/>
            <person name="Takac P."/>
            <person name="Andersen J.F."/>
            <person name="Francischetti I.M."/>
        </authorList>
    </citation>
    <scope>NUCLEOTIDE SEQUENCE</scope>
</reference>
<dbReference type="Gene3D" id="2.60.40.2840">
    <property type="match status" value="1"/>
</dbReference>
<feature type="non-terminal residue" evidence="3">
    <location>
        <position position="1"/>
    </location>
</feature>
<dbReference type="PANTHER" id="PTHR11200:SF275">
    <property type="entry name" value="LD06095P"/>
    <property type="match status" value="1"/>
</dbReference>
<dbReference type="InterPro" id="IPR036691">
    <property type="entry name" value="Endo/exonu/phosph_ase_sf"/>
</dbReference>
<accession>A0A0K8TLZ0</accession>
<dbReference type="EMBL" id="GDAI01002653">
    <property type="protein sequence ID" value="JAI14950.1"/>
    <property type="molecule type" value="mRNA"/>
</dbReference>
<dbReference type="PANTHER" id="PTHR11200">
    <property type="entry name" value="INOSITOL 5-PHOSPHATASE"/>
    <property type="match status" value="1"/>
</dbReference>
<dbReference type="InterPro" id="IPR000300">
    <property type="entry name" value="IPPc"/>
</dbReference>
<dbReference type="Pfam" id="PF22669">
    <property type="entry name" value="Exo_endo_phos2"/>
    <property type="match status" value="1"/>
</dbReference>
<proteinExistence type="evidence at transcript level"/>
<feature type="domain" description="Inositol polyphosphate-related phosphatase" evidence="2">
    <location>
        <begin position="2"/>
        <end position="315"/>
    </location>
</feature>
<sequence length="441" mass="51861">DFNASVHIVTWNVSGKYPDDVVLHDLLGLDKNPKKDDHHPDFYVIGLQEVNTQPITFLIDLFREDPWTQKFKEVLKVRDYVLVRTENLQGLLLMLFSKRKHILHLRMIDDKYTRTGFGGLWGNKGAVSIRLSLYGCAVALVNAHLAAHDHQLDERIEDYYQIVKDMMYDDKLGRYKRIFDHDYVFWFGDLNFRLMGEATSSPESIRQLIREKRFSELLEKDQLCFIRSQKRAMHELDETPPSFPPTFKFERGTLEYDMKRRPAWTDRILHKVKSDPSATFPLSAKQNSYKSHPYYILSDHKPVTADFTIKVHETPGEKIVEFAHIPVWHIGEDNIVPYIIAEDYINNNENWIGLYRENFSSLNDYIAYEYARDAAEGNIAVPRAYVKRQMHLEFSENMELDEGEFYILLFFTKNIKYELVGMSNVFRAERRPPSPRFEAVD</sequence>
<dbReference type="GO" id="GO:0046856">
    <property type="term" value="P:phosphatidylinositol dephosphorylation"/>
    <property type="evidence" value="ECO:0007669"/>
    <property type="project" value="InterPro"/>
</dbReference>
<evidence type="ECO:0000259" key="2">
    <source>
        <dbReference type="SMART" id="SM00128"/>
    </source>
</evidence>